<dbReference type="SUPFAM" id="SSF52096">
    <property type="entry name" value="ClpP/crotonase"/>
    <property type="match status" value="1"/>
</dbReference>
<dbReference type="InterPro" id="IPR029045">
    <property type="entry name" value="ClpP/crotonase-like_dom_sf"/>
</dbReference>
<feature type="domain" description="Enoyl-CoA hydratase/isomerase" evidence="4">
    <location>
        <begin position="13"/>
        <end position="341"/>
    </location>
</feature>
<dbReference type="GO" id="GO:0006574">
    <property type="term" value="P:L-valine catabolic process"/>
    <property type="evidence" value="ECO:0007669"/>
    <property type="project" value="TreeGrafter"/>
</dbReference>
<organism evidence="5 6">
    <name type="scientific">Aestuariispira insulae</name>
    <dbReference type="NCBI Taxonomy" id="1461337"/>
    <lineage>
        <taxon>Bacteria</taxon>
        <taxon>Pseudomonadati</taxon>
        <taxon>Pseudomonadota</taxon>
        <taxon>Alphaproteobacteria</taxon>
        <taxon>Rhodospirillales</taxon>
        <taxon>Kiloniellaceae</taxon>
        <taxon>Aestuariispira</taxon>
    </lineage>
</organism>
<evidence type="ECO:0000313" key="5">
    <source>
        <dbReference type="EMBL" id="RED53389.1"/>
    </source>
</evidence>
<dbReference type="Pfam" id="PF16113">
    <property type="entry name" value="ECH_2"/>
    <property type="match status" value="1"/>
</dbReference>
<dbReference type="EC" id="3.1.2.4" evidence="2"/>
<evidence type="ECO:0000259" key="4">
    <source>
        <dbReference type="Pfam" id="PF16113"/>
    </source>
</evidence>
<dbReference type="EMBL" id="QRDW01000001">
    <property type="protein sequence ID" value="RED53389.1"/>
    <property type="molecule type" value="Genomic_DNA"/>
</dbReference>
<evidence type="ECO:0000256" key="1">
    <source>
        <dbReference type="ARBA" id="ARBA00001709"/>
    </source>
</evidence>
<dbReference type="GO" id="GO:0003860">
    <property type="term" value="F:3-hydroxyisobutyryl-CoA hydrolase activity"/>
    <property type="evidence" value="ECO:0007669"/>
    <property type="project" value="UniProtKB-EC"/>
</dbReference>
<dbReference type="CDD" id="cd06558">
    <property type="entry name" value="crotonase-like"/>
    <property type="match status" value="1"/>
</dbReference>
<reference evidence="5 6" key="1">
    <citation type="submission" date="2018-07" db="EMBL/GenBank/DDBJ databases">
        <title>Genomic Encyclopedia of Type Strains, Phase III (KMG-III): the genomes of soil and plant-associated and newly described type strains.</title>
        <authorList>
            <person name="Whitman W."/>
        </authorList>
    </citation>
    <scope>NUCLEOTIDE SEQUENCE [LARGE SCALE GENOMIC DNA]</scope>
    <source>
        <strain evidence="5 6">CECT 8488</strain>
    </source>
</reference>
<evidence type="ECO:0000313" key="6">
    <source>
        <dbReference type="Proteomes" id="UP000256845"/>
    </source>
</evidence>
<evidence type="ECO:0000256" key="2">
    <source>
        <dbReference type="ARBA" id="ARBA00011915"/>
    </source>
</evidence>
<dbReference type="RefSeq" id="WP_181905118.1">
    <property type="nucleotide sequence ID" value="NZ_QRDW01000001.1"/>
</dbReference>
<sequence>MEAEILFDVKGGVGIVTLNRPKALNALTLGMIRELDPVLRKWSDDDQVHAILIKGAGEKAFCAGGDVRAVWEAGKKGDPLTQDFFREEYILNRRIHQLNKPYIAFLDGITMGGGVGLSVHGSHRIVTETTLFAMPETAIGLFPDVGGSWFLNKCPGESGMYLALTGARLKAADCLATGIATDILKSGDLECLEADLTAADWGAGAAQSIVDSLVERYAGVADAAPIAANFDAIDRCFGRDSVEEILSVLEAEGSDFAAETLKFLSKKSPTSMKLSFQQLRRGRKLGFDDCMIMEYRLSQACMAGHDFYEGIRSVLVDKDHNPTWKPAALTDVADADISKAFEPLGARDLSFS</sequence>
<dbReference type="GO" id="GO:0005829">
    <property type="term" value="C:cytosol"/>
    <property type="evidence" value="ECO:0007669"/>
    <property type="project" value="TreeGrafter"/>
</dbReference>
<dbReference type="PANTHER" id="PTHR43176:SF3">
    <property type="entry name" value="3-HYDROXYISOBUTYRYL-COA HYDROLASE, MITOCHONDRIAL"/>
    <property type="match status" value="1"/>
</dbReference>
<dbReference type="PANTHER" id="PTHR43176">
    <property type="entry name" value="3-HYDROXYISOBUTYRYL-COA HYDROLASE-RELATED"/>
    <property type="match status" value="1"/>
</dbReference>
<name>A0A3D9HVD1_9PROT</name>
<protein>
    <recommendedName>
        <fullName evidence="2">3-hydroxyisobutyryl-CoA hydrolase</fullName>
        <ecNumber evidence="2">3.1.2.4</ecNumber>
    </recommendedName>
</protein>
<keyword evidence="6" id="KW-1185">Reference proteome</keyword>
<keyword evidence="3 5" id="KW-0378">Hydrolase</keyword>
<proteinExistence type="predicted"/>
<dbReference type="InterPro" id="IPR032259">
    <property type="entry name" value="HIBYL-CoA-H"/>
</dbReference>
<dbReference type="AlphaFoldDB" id="A0A3D9HVD1"/>
<accession>A0A3D9HVD1</accession>
<dbReference type="NCBIfam" id="NF004127">
    <property type="entry name" value="PRK05617.1"/>
    <property type="match status" value="1"/>
</dbReference>
<dbReference type="Gene3D" id="3.90.226.10">
    <property type="entry name" value="2-enoyl-CoA Hydratase, Chain A, domain 1"/>
    <property type="match status" value="1"/>
</dbReference>
<gene>
    <name evidence="5" type="ORF">DFP90_101177</name>
</gene>
<dbReference type="FunFam" id="3.90.226.10:FF:000026">
    <property type="entry name" value="3-hydroxyisobutyryl-CoA hydrolase, mitochondrial"/>
    <property type="match status" value="1"/>
</dbReference>
<comment type="catalytic activity">
    <reaction evidence="1">
        <text>3-hydroxy-2-methylpropanoyl-CoA + H2O = 3-hydroxy-2-methylpropanoate + CoA + H(+)</text>
        <dbReference type="Rhea" id="RHEA:20888"/>
        <dbReference type="ChEBI" id="CHEBI:11805"/>
        <dbReference type="ChEBI" id="CHEBI:15377"/>
        <dbReference type="ChEBI" id="CHEBI:15378"/>
        <dbReference type="ChEBI" id="CHEBI:57287"/>
        <dbReference type="ChEBI" id="CHEBI:57340"/>
        <dbReference type="EC" id="3.1.2.4"/>
    </reaction>
</comment>
<dbReference type="Proteomes" id="UP000256845">
    <property type="component" value="Unassembled WGS sequence"/>
</dbReference>
<comment type="caution">
    <text evidence="5">The sequence shown here is derived from an EMBL/GenBank/DDBJ whole genome shotgun (WGS) entry which is preliminary data.</text>
</comment>
<dbReference type="InterPro" id="IPR045004">
    <property type="entry name" value="ECH_dom"/>
</dbReference>
<evidence type="ECO:0000256" key="3">
    <source>
        <dbReference type="ARBA" id="ARBA00022801"/>
    </source>
</evidence>